<reference evidence="2" key="1">
    <citation type="submission" date="2020-02" db="EMBL/GenBank/DDBJ databases">
        <authorList>
            <person name="Meier V. D."/>
        </authorList>
    </citation>
    <scope>NUCLEOTIDE SEQUENCE</scope>
    <source>
        <strain evidence="2">AVDCRST_MAG30</strain>
    </source>
</reference>
<feature type="non-terminal residue" evidence="2">
    <location>
        <position position="1"/>
    </location>
</feature>
<organism evidence="2">
    <name type="scientific">uncultured Solirubrobacteraceae bacterium</name>
    <dbReference type="NCBI Taxonomy" id="1162706"/>
    <lineage>
        <taxon>Bacteria</taxon>
        <taxon>Bacillati</taxon>
        <taxon>Actinomycetota</taxon>
        <taxon>Thermoleophilia</taxon>
        <taxon>Solirubrobacterales</taxon>
        <taxon>Solirubrobacteraceae</taxon>
        <taxon>environmental samples</taxon>
    </lineage>
</organism>
<dbReference type="EMBL" id="CADCVS010000174">
    <property type="protein sequence ID" value="CAA9486492.1"/>
    <property type="molecule type" value="Genomic_DNA"/>
</dbReference>
<feature type="region of interest" description="Disordered" evidence="1">
    <location>
        <begin position="1"/>
        <end position="94"/>
    </location>
</feature>
<evidence type="ECO:0000256" key="1">
    <source>
        <dbReference type="SAM" id="MobiDB-lite"/>
    </source>
</evidence>
<gene>
    <name evidence="2" type="ORF">AVDCRST_MAG30-1135</name>
</gene>
<sequence>GRRDHPHPRRRRRRRSGAHGGHAAGARGDGRGLRPGRAAGHGTGRAPRWPATTTSSPRAIRRDRHLRPQANPQRPRGGRRRAVRRRRDPGDDHM</sequence>
<accession>A0A6J4S6D6</accession>
<feature type="non-terminal residue" evidence="2">
    <location>
        <position position="94"/>
    </location>
</feature>
<name>A0A6J4S6D6_9ACTN</name>
<feature type="compositionally biased region" description="Basic residues" evidence="1">
    <location>
        <begin position="1"/>
        <end position="17"/>
    </location>
</feature>
<feature type="compositionally biased region" description="Basic residues" evidence="1">
    <location>
        <begin position="76"/>
        <end position="87"/>
    </location>
</feature>
<dbReference type="AlphaFoldDB" id="A0A6J4S6D6"/>
<protein>
    <submittedName>
        <fullName evidence="2">Uncharacterized protein</fullName>
    </submittedName>
</protein>
<evidence type="ECO:0000313" key="2">
    <source>
        <dbReference type="EMBL" id="CAA9486492.1"/>
    </source>
</evidence>
<proteinExistence type="predicted"/>